<accession>A0ABR6KGD9</accession>
<dbReference type="Gene3D" id="3.55.50.30">
    <property type="match status" value="1"/>
</dbReference>
<reference evidence="4 5" key="1">
    <citation type="submission" date="2020-08" db="EMBL/GenBank/DDBJ databases">
        <title>Genomic Encyclopedia of Type Strains, Phase IV (KMG-IV): sequencing the most valuable type-strain genomes for metagenomic binning, comparative biology and taxonomic classification.</title>
        <authorList>
            <person name="Goeker M."/>
        </authorList>
    </citation>
    <scope>NUCLEOTIDE SEQUENCE [LARGE SCALE GENOMIC DNA]</scope>
    <source>
        <strain evidence="4 5">DSM 102983</strain>
    </source>
</reference>
<evidence type="ECO:0000259" key="3">
    <source>
        <dbReference type="Pfam" id="PF16344"/>
    </source>
</evidence>
<evidence type="ECO:0000313" key="4">
    <source>
        <dbReference type="EMBL" id="MBB4620553.1"/>
    </source>
</evidence>
<keyword evidence="5" id="KW-1185">Reference proteome</keyword>
<gene>
    <name evidence="4" type="ORF">GGQ57_000427</name>
</gene>
<dbReference type="InterPro" id="IPR006860">
    <property type="entry name" value="FecR"/>
</dbReference>
<dbReference type="Pfam" id="PF16344">
    <property type="entry name" value="FecR_C"/>
    <property type="match status" value="1"/>
</dbReference>
<keyword evidence="1" id="KW-1133">Transmembrane helix</keyword>
<dbReference type="PIRSF" id="PIRSF018266">
    <property type="entry name" value="FecR"/>
    <property type="match status" value="1"/>
</dbReference>
<name>A0ABR6KGD9_9BACT</name>
<protein>
    <submittedName>
        <fullName evidence="4">Ferric-dicitrate binding protein FerR (Iron transport regulator)</fullName>
    </submittedName>
</protein>
<dbReference type="Proteomes" id="UP000533637">
    <property type="component" value="Unassembled WGS sequence"/>
</dbReference>
<keyword evidence="1" id="KW-0812">Transmembrane</keyword>
<dbReference type="PANTHER" id="PTHR30273">
    <property type="entry name" value="PERIPLASMIC SIGNAL SENSOR AND SIGMA FACTOR ACTIVATOR FECR-RELATED"/>
    <property type="match status" value="1"/>
</dbReference>
<proteinExistence type="predicted"/>
<feature type="transmembrane region" description="Helical" evidence="1">
    <location>
        <begin position="76"/>
        <end position="98"/>
    </location>
</feature>
<evidence type="ECO:0000259" key="2">
    <source>
        <dbReference type="Pfam" id="PF04773"/>
    </source>
</evidence>
<sequence>MDNNLIICFIERQCTLDEAREVLRWIEASEENKAVFRNMQAVYASISIDSADRTGNVDAEDVQQIMKEISRKRYRLATYIGAAVCSAAVILFVVLFPFEQKDRYEYEKALAGITDKTEITLTVSDQKEIELSDTSVVAYDKKGQIVINDTVTVPKEKKDKSDLNTIYVPYGKRSTLILADGSKVYLNSGSSLVYPVVFAKDKREVYLDGEAYFEVSKESQRKFIVQTSCKAIEVLGTKFNVSVDKTQNLFEAVLVTGKIGLESNAGKIELTPNQYYVYQSDSGLDELRTVDVRDYISWIEGRLRFNREPLEKVIRKLEKSYNIKIEFFNPKYLEYLISGNLDLKNTAEETMDVLMRILIPNYNPQKQKLFLIKDKKSSI</sequence>
<organism evidence="4 5">
    <name type="scientific">Parabacteroides faecis</name>
    <dbReference type="NCBI Taxonomy" id="1217282"/>
    <lineage>
        <taxon>Bacteria</taxon>
        <taxon>Pseudomonadati</taxon>
        <taxon>Bacteroidota</taxon>
        <taxon>Bacteroidia</taxon>
        <taxon>Bacteroidales</taxon>
        <taxon>Tannerellaceae</taxon>
        <taxon>Parabacteroides</taxon>
    </lineage>
</organism>
<evidence type="ECO:0000256" key="1">
    <source>
        <dbReference type="SAM" id="Phobius"/>
    </source>
</evidence>
<dbReference type="InterPro" id="IPR032508">
    <property type="entry name" value="FecR_C"/>
</dbReference>
<dbReference type="Pfam" id="PF04773">
    <property type="entry name" value="FecR"/>
    <property type="match status" value="1"/>
</dbReference>
<evidence type="ECO:0000313" key="5">
    <source>
        <dbReference type="Proteomes" id="UP000533637"/>
    </source>
</evidence>
<dbReference type="Gene3D" id="2.60.120.1440">
    <property type="match status" value="1"/>
</dbReference>
<feature type="domain" description="FecR protein" evidence="2">
    <location>
        <begin position="166"/>
        <end position="259"/>
    </location>
</feature>
<comment type="caution">
    <text evidence="4">The sequence shown here is derived from an EMBL/GenBank/DDBJ whole genome shotgun (WGS) entry which is preliminary data.</text>
</comment>
<keyword evidence="1" id="KW-0472">Membrane</keyword>
<feature type="domain" description="Protein FecR C-terminal" evidence="3">
    <location>
        <begin position="302"/>
        <end position="359"/>
    </location>
</feature>
<dbReference type="InterPro" id="IPR012373">
    <property type="entry name" value="Ferrdict_sens_TM"/>
</dbReference>
<dbReference type="PANTHER" id="PTHR30273:SF2">
    <property type="entry name" value="PROTEIN FECR"/>
    <property type="match status" value="1"/>
</dbReference>
<dbReference type="EMBL" id="JACHOC010000001">
    <property type="protein sequence ID" value="MBB4620553.1"/>
    <property type="molecule type" value="Genomic_DNA"/>
</dbReference>
<dbReference type="RefSeq" id="WP_183668674.1">
    <property type="nucleotide sequence ID" value="NZ_BMPB01000010.1"/>
</dbReference>